<gene>
    <name evidence="7" type="ORF">CC86DRAFT_420818</name>
</gene>
<feature type="domain" description="LysM" evidence="6">
    <location>
        <begin position="361"/>
        <end position="408"/>
    </location>
</feature>
<dbReference type="AlphaFoldDB" id="A0A6A6ZTD8"/>
<keyword evidence="3" id="KW-0843">Virulence</keyword>
<proteinExistence type="predicted"/>
<dbReference type="Proteomes" id="UP000799424">
    <property type="component" value="Unassembled WGS sequence"/>
</dbReference>
<feature type="compositionally biased region" description="Polar residues" evidence="4">
    <location>
        <begin position="543"/>
        <end position="555"/>
    </location>
</feature>
<feature type="region of interest" description="Disordered" evidence="4">
    <location>
        <begin position="543"/>
        <end position="562"/>
    </location>
</feature>
<keyword evidence="1" id="KW-0147">Chitin-binding</keyword>
<dbReference type="PANTHER" id="PTHR34997">
    <property type="entry name" value="AM15"/>
    <property type="match status" value="1"/>
</dbReference>
<dbReference type="InterPro" id="IPR036779">
    <property type="entry name" value="LysM_dom_sf"/>
</dbReference>
<sequence length="806" mass="88234">MAQTSPIFLILAASYFAVQVISQQLQDGFLSEPPWPNITTKCFEAMNATVSCPAYLQRISVDQQRLNPGELETLCTSTCRNTLRGVRSNILNACKGPMDIIQYWNGVNYPATFVADQYLQTYDIACRKDPATGKYCDTLLVEWLSNTNWTKEMECHDCILGTMQTQLKSPLDYTEEYAEDFASLTSSCGSTQYTLTTPTSYALSTRSQDAPLPTPTCKTTHAIKSGDTCNSISEANNVSTFGITNRNSLYSDCSNLARRSTICIPEQCTLYKVKLNETCDSIIETHGNGVSGAQFLAWNPNINDLCSNVGDLIDTYICLSPPGGAQRAPTPTDSGVPISRPTAPVPRPTNSFPESNEKCGKWYNITQGDNCEKVSIKNSISLPDFYFLNPTVNNSTCNNLILGVYYCVLPIGDITTFPNYPKTTNFITMTSNTFTTIVSTPPPNIPLPTPITTSQLPHAPGTNNNCFAYKNYREIPPIVDQSQNSEVASYTDFVNSCGYLTILWETTIDDLVKWNPSLVKEKCAMQAGYSYCVLESEDYKRPGNSTRILPPSQKNMTDRDTSDPEPVMIWCESNITQSKIPAGTISTCSCFAEIFGDEWPDDPESCEGLMDGIGLDPSYIPKWNPWVGSDCDAGLYAGLARGDSRLVCRGVGGKQRLRMSSTGNTTDTGLVCGCTKFYRVVSQDGCWAIANANGITLEDFYAWNPATANECKNLQADTYVCIGKGTAVTTIPRPTTTTTRNPPPGPTQTGIPSNCNKWVMQKDGIYCYDMAAAAGIALDRLYALNPALKGDCTGLWVGYAYCIGTS</sequence>
<name>A0A6A6ZTD8_9PLEO</name>
<dbReference type="InterPro" id="IPR052210">
    <property type="entry name" value="LysM1-like"/>
</dbReference>
<keyword evidence="8" id="KW-1185">Reference proteome</keyword>
<dbReference type="SMART" id="SM00257">
    <property type="entry name" value="LysM"/>
    <property type="match status" value="4"/>
</dbReference>
<keyword evidence="2 5" id="KW-0732">Signal</keyword>
<dbReference type="PANTHER" id="PTHR34997:SF2">
    <property type="entry name" value="LYSM DOMAIN-CONTAINING PROTEIN-RELATED"/>
    <property type="match status" value="1"/>
</dbReference>
<evidence type="ECO:0000313" key="8">
    <source>
        <dbReference type="Proteomes" id="UP000799424"/>
    </source>
</evidence>
<evidence type="ECO:0000259" key="6">
    <source>
        <dbReference type="PROSITE" id="PS51782"/>
    </source>
</evidence>
<evidence type="ECO:0000313" key="7">
    <source>
        <dbReference type="EMBL" id="KAF2824331.1"/>
    </source>
</evidence>
<evidence type="ECO:0000256" key="1">
    <source>
        <dbReference type="ARBA" id="ARBA00022669"/>
    </source>
</evidence>
<feature type="signal peptide" evidence="5">
    <location>
        <begin position="1"/>
        <end position="22"/>
    </location>
</feature>
<dbReference type="InterPro" id="IPR018392">
    <property type="entry name" value="LysM"/>
</dbReference>
<feature type="domain" description="LysM" evidence="6">
    <location>
        <begin position="219"/>
        <end position="264"/>
    </location>
</feature>
<evidence type="ECO:0000256" key="4">
    <source>
        <dbReference type="SAM" id="MobiDB-lite"/>
    </source>
</evidence>
<protein>
    <recommendedName>
        <fullName evidence="6">LysM domain-containing protein</fullName>
    </recommendedName>
</protein>
<dbReference type="OrthoDB" id="5985073at2759"/>
<feature type="domain" description="LysM" evidence="6">
    <location>
        <begin position="757"/>
        <end position="803"/>
    </location>
</feature>
<evidence type="ECO:0000256" key="2">
    <source>
        <dbReference type="ARBA" id="ARBA00022729"/>
    </source>
</evidence>
<feature type="domain" description="LysM" evidence="6">
    <location>
        <begin position="676"/>
        <end position="722"/>
    </location>
</feature>
<feature type="chain" id="PRO_5025389712" description="LysM domain-containing protein" evidence="5">
    <location>
        <begin position="23"/>
        <end position="806"/>
    </location>
</feature>
<dbReference type="PROSITE" id="PS51782">
    <property type="entry name" value="LYSM"/>
    <property type="match status" value="5"/>
</dbReference>
<accession>A0A6A6ZTD8</accession>
<feature type="domain" description="LysM" evidence="6">
    <location>
        <begin position="269"/>
        <end position="317"/>
    </location>
</feature>
<dbReference type="CDD" id="cd00118">
    <property type="entry name" value="LysM"/>
    <property type="match status" value="3"/>
</dbReference>
<evidence type="ECO:0000256" key="5">
    <source>
        <dbReference type="SAM" id="SignalP"/>
    </source>
</evidence>
<dbReference type="SUPFAM" id="SSF54106">
    <property type="entry name" value="LysM domain"/>
    <property type="match status" value="2"/>
</dbReference>
<feature type="region of interest" description="Disordered" evidence="4">
    <location>
        <begin position="324"/>
        <end position="354"/>
    </location>
</feature>
<reference evidence="7" key="1">
    <citation type="journal article" date="2020" name="Stud. Mycol.">
        <title>101 Dothideomycetes genomes: a test case for predicting lifestyles and emergence of pathogens.</title>
        <authorList>
            <person name="Haridas S."/>
            <person name="Albert R."/>
            <person name="Binder M."/>
            <person name="Bloem J."/>
            <person name="Labutti K."/>
            <person name="Salamov A."/>
            <person name="Andreopoulos B."/>
            <person name="Baker S."/>
            <person name="Barry K."/>
            <person name="Bills G."/>
            <person name="Bluhm B."/>
            <person name="Cannon C."/>
            <person name="Castanera R."/>
            <person name="Culley D."/>
            <person name="Daum C."/>
            <person name="Ezra D."/>
            <person name="Gonzalez J."/>
            <person name="Henrissat B."/>
            <person name="Kuo A."/>
            <person name="Liang C."/>
            <person name="Lipzen A."/>
            <person name="Lutzoni F."/>
            <person name="Magnuson J."/>
            <person name="Mondo S."/>
            <person name="Nolan M."/>
            <person name="Ohm R."/>
            <person name="Pangilinan J."/>
            <person name="Park H.-J."/>
            <person name="Ramirez L."/>
            <person name="Alfaro M."/>
            <person name="Sun H."/>
            <person name="Tritt A."/>
            <person name="Yoshinaga Y."/>
            <person name="Zwiers L.-H."/>
            <person name="Turgeon B."/>
            <person name="Goodwin S."/>
            <person name="Spatafora J."/>
            <person name="Crous P."/>
            <person name="Grigoriev I."/>
        </authorList>
    </citation>
    <scope>NUCLEOTIDE SEQUENCE</scope>
    <source>
        <strain evidence="7">CBS 113818</strain>
    </source>
</reference>
<dbReference type="EMBL" id="MU006230">
    <property type="protein sequence ID" value="KAF2824331.1"/>
    <property type="molecule type" value="Genomic_DNA"/>
</dbReference>
<dbReference type="GO" id="GO:0008061">
    <property type="term" value="F:chitin binding"/>
    <property type="evidence" value="ECO:0007669"/>
    <property type="project" value="UniProtKB-KW"/>
</dbReference>
<dbReference type="Gene3D" id="3.10.350.10">
    <property type="entry name" value="LysM domain"/>
    <property type="match status" value="5"/>
</dbReference>
<organism evidence="7 8">
    <name type="scientific">Ophiobolus disseminans</name>
    <dbReference type="NCBI Taxonomy" id="1469910"/>
    <lineage>
        <taxon>Eukaryota</taxon>
        <taxon>Fungi</taxon>
        <taxon>Dikarya</taxon>
        <taxon>Ascomycota</taxon>
        <taxon>Pezizomycotina</taxon>
        <taxon>Dothideomycetes</taxon>
        <taxon>Pleosporomycetidae</taxon>
        <taxon>Pleosporales</taxon>
        <taxon>Pleosporineae</taxon>
        <taxon>Phaeosphaeriaceae</taxon>
        <taxon>Ophiobolus</taxon>
    </lineage>
</organism>
<dbReference type="Pfam" id="PF01476">
    <property type="entry name" value="LysM"/>
    <property type="match status" value="2"/>
</dbReference>
<evidence type="ECO:0000256" key="3">
    <source>
        <dbReference type="ARBA" id="ARBA00023026"/>
    </source>
</evidence>